<reference evidence="12 13" key="1">
    <citation type="journal article" date="2022" name="G3 (Bethesda)">
        <title>Evaluating Illumina-, Nanopore-, and PacBio-based genome assembly strategies with the bald notothen, Trematomus borchgrevinki.</title>
        <authorList>
            <person name="Rayamajhi N."/>
            <person name="Cheng C.C."/>
            <person name="Catchen J.M."/>
        </authorList>
    </citation>
    <scope>NUCLEOTIDE SEQUENCE [LARGE SCALE GENOMIC DNA]</scope>
    <source>
        <strain evidence="12">AGRC-2024</strain>
    </source>
</reference>
<evidence type="ECO:0000256" key="7">
    <source>
        <dbReference type="ARBA" id="ARBA00023180"/>
    </source>
</evidence>
<dbReference type="EMBL" id="JBIYXZ010002074">
    <property type="protein sequence ID" value="KAL3058103.1"/>
    <property type="molecule type" value="Genomic_DNA"/>
</dbReference>
<keyword evidence="6" id="KW-0675">Receptor</keyword>
<feature type="compositionally biased region" description="Pro residues" evidence="9">
    <location>
        <begin position="654"/>
        <end position="670"/>
    </location>
</feature>
<evidence type="ECO:0000256" key="2">
    <source>
        <dbReference type="ARBA" id="ARBA00022692"/>
    </source>
</evidence>
<feature type="signal peptide" evidence="10">
    <location>
        <begin position="1"/>
        <end position="23"/>
    </location>
</feature>
<feature type="region of interest" description="Disordered" evidence="9">
    <location>
        <begin position="573"/>
        <end position="610"/>
    </location>
</feature>
<dbReference type="InterPro" id="IPR036116">
    <property type="entry name" value="FN3_sf"/>
</dbReference>
<feature type="compositionally biased region" description="Low complexity" evidence="9">
    <location>
        <begin position="438"/>
        <end position="452"/>
    </location>
</feature>
<evidence type="ECO:0000256" key="10">
    <source>
        <dbReference type="SAM" id="SignalP"/>
    </source>
</evidence>
<feature type="region of interest" description="Disordered" evidence="9">
    <location>
        <begin position="630"/>
        <end position="703"/>
    </location>
</feature>
<name>A0ABD2GWQ1_PAGBO</name>
<evidence type="ECO:0000256" key="5">
    <source>
        <dbReference type="ARBA" id="ARBA00023136"/>
    </source>
</evidence>
<accession>A0ABD2GWQ1</accession>
<organism evidence="12 13">
    <name type="scientific">Pagothenia borchgrevinki</name>
    <name type="common">Bald rockcod</name>
    <name type="synonym">Trematomus borchgrevinki</name>
    <dbReference type="NCBI Taxonomy" id="8213"/>
    <lineage>
        <taxon>Eukaryota</taxon>
        <taxon>Metazoa</taxon>
        <taxon>Chordata</taxon>
        <taxon>Craniata</taxon>
        <taxon>Vertebrata</taxon>
        <taxon>Euteleostomi</taxon>
        <taxon>Actinopterygii</taxon>
        <taxon>Neopterygii</taxon>
        <taxon>Teleostei</taxon>
        <taxon>Neoteleostei</taxon>
        <taxon>Acanthomorphata</taxon>
        <taxon>Eupercaria</taxon>
        <taxon>Perciformes</taxon>
        <taxon>Notothenioidei</taxon>
        <taxon>Nototheniidae</taxon>
        <taxon>Pagothenia</taxon>
    </lineage>
</organism>
<dbReference type="FunFam" id="3.40.50.11530:FF:000003">
    <property type="entry name" value="Interleukin-17 receptor D"/>
    <property type="match status" value="1"/>
</dbReference>
<dbReference type="PANTHER" id="PTHR15583:SF14">
    <property type="entry name" value="INTERLEUKIN-17 RECEPTOR D"/>
    <property type="match status" value="1"/>
</dbReference>
<evidence type="ECO:0000256" key="6">
    <source>
        <dbReference type="ARBA" id="ARBA00023170"/>
    </source>
</evidence>
<protein>
    <recommendedName>
        <fullName evidence="8">Interleukin-17 receptor D</fullName>
    </recommendedName>
</protein>
<dbReference type="Pfam" id="PF08357">
    <property type="entry name" value="SEFIR"/>
    <property type="match status" value="1"/>
</dbReference>
<dbReference type="AlphaFoldDB" id="A0ABD2GWQ1"/>
<evidence type="ECO:0000313" key="12">
    <source>
        <dbReference type="EMBL" id="KAL3058103.1"/>
    </source>
</evidence>
<dbReference type="InterPro" id="IPR039465">
    <property type="entry name" value="IL-17_rcpt-like"/>
</dbReference>
<dbReference type="InterPro" id="IPR031951">
    <property type="entry name" value="IL17R_D_N"/>
</dbReference>
<evidence type="ECO:0000256" key="8">
    <source>
        <dbReference type="ARBA" id="ARBA00069308"/>
    </source>
</evidence>
<sequence length="815" mass="89562">MAAPRSFFITLSGLFLFLNVSCGSTTSGGRRANQERCGYKVQSDADGGPRLAVTLRADNCSINYPLGKHVIHEVANVSFSHLACEDQAAVIVHWSASPLGIEHIKGFRVYLEDKNPEGKQCQHLLLKDPRQLNCSYKNTRLSSQTFSGLTFDTDYMVRVVPFPTLMNESFFPPSFLRTNSCEVLLGSDNLVCKPYWKPKTLNVSQLGSNLHVAFDQAPSSFGFHFYFLYYKLRQEGPFRQQRCKPDVNQYRTTCILKDVTPGTYTIELRDDSNTTRRQTQYHVSQVHSPWAGPIRAMAITVPLVIMSAFATLFTVMCRKKQQENIYSQLDEESSESSNQSAALNPEKPWPRPKVFICYSNRDCPKHIAVIQSFAYFLQDFCSCEVVLDLWEHLEMCKEGQMSWLSRQLDESDFIITICSKGLRYYVEKKSRRGKTPVSRRSNNSNSSSSSPIGGSGSDLFIVGVAMIGEKLRLANQSEGGGSQELQRYMTVYFDYSTENDIPTMLSLAPRFKLMDQLPQLFSRLHSSQSSLSDRESQPHNVSRRNYFRSRSGRSLYVSICNMHQHISQNPDWFEKQLAPSGGSSASSSKHPPVVDPNPPPKPSCASSSSQSVGRCDSGLVLNEVVVNTPSLEGGEGAPGRNMLLLAPGSSPSLHPGPSPSPSPGLCPSPRLPHCSLSMLGSTSRSTSGISGLSPEESSSSCSAPSILQDVVCPVHTEAEEGRHSLPEVPPPRDSGIYDSSVPSSELSIPLMDGLSHDQADSSSLADSESSSSGLGDEEPPAVTSLRCSAATVCKAELHHHHHLEHADGLAPVATL</sequence>
<reference evidence="12 13" key="2">
    <citation type="journal article" date="2024" name="G3 (Bethesda)">
        <title>The genome of the cryopelagic Antarctic bald notothen, Trematomus borchgrevinki.</title>
        <authorList>
            <person name="Rayamajhi N."/>
            <person name="Rivera-Colon A.G."/>
            <person name="Minhas B.F."/>
            <person name="Cheng C.C."/>
            <person name="Catchen J.M."/>
        </authorList>
    </citation>
    <scope>NUCLEOTIDE SEQUENCE [LARGE SCALE GENOMIC DNA]</scope>
    <source>
        <strain evidence="12">AGRC-2024</strain>
    </source>
</reference>
<feature type="domain" description="SEFIR" evidence="11">
    <location>
        <begin position="351"/>
        <end position="522"/>
    </location>
</feature>
<dbReference type="Pfam" id="PF16742">
    <property type="entry name" value="IL17R_D_N"/>
    <property type="match status" value="1"/>
</dbReference>
<keyword evidence="5" id="KW-0472">Membrane</keyword>
<keyword evidence="13" id="KW-1185">Reference proteome</keyword>
<dbReference type="Gene3D" id="3.40.50.11530">
    <property type="match status" value="1"/>
</dbReference>
<keyword evidence="7" id="KW-0325">Glycoprotein</keyword>
<evidence type="ECO:0000259" key="11">
    <source>
        <dbReference type="PROSITE" id="PS51534"/>
    </source>
</evidence>
<evidence type="ECO:0000313" key="13">
    <source>
        <dbReference type="Proteomes" id="UP001619887"/>
    </source>
</evidence>
<keyword evidence="3 10" id="KW-0732">Signal</keyword>
<feature type="chain" id="PRO_5044882925" description="Interleukin-17 receptor D" evidence="10">
    <location>
        <begin position="24"/>
        <end position="815"/>
    </location>
</feature>
<evidence type="ECO:0000256" key="9">
    <source>
        <dbReference type="SAM" id="MobiDB-lite"/>
    </source>
</evidence>
<feature type="compositionally biased region" description="Low complexity" evidence="9">
    <location>
        <begin position="643"/>
        <end position="653"/>
    </location>
</feature>
<feature type="compositionally biased region" description="Low complexity" evidence="9">
    <location>
        <begin position="679"/>
        <end position="703"/>
    </location>
</feature>
<comment type="subcellular location">
    <subcellularLocation>
        <location evidence="1">Membrane</location>
        <topology evidence="1">Single-pass type I membrane protein</topology>
    </subcellularLocation>
</comment>
<dbReference type="Proteomes" id="UP001619887">
    <property type="component" value="Unassembled WGS sequence"/>
</dbReference>
<feature type="region of interest" description="Disordered" evidence="9">
    <location>
        <begin position="717"/>
        <end position="782"/>
    </location>
</feature>
<dbReference type="InterPro" id="IPR013568">
    <property type="entry name" value="SEFIR_dom"/>
</dbReference>
<evidence type="ECO:0000256" key="4">
    <source>
        <dbReference type="ARBA" id="ARBA00022989"/>
    </source>
</evidence>
<feature type="compositionally biased region" description="Pro residues" evidence="9">
    <location>
        <begin position="593"/>
        <end position="602"/>
    </location>
</feature>
<feature type="compositionally biased region" description="Low complexity" evidence="9">
    <location>
        <begin position="760"/>
        <end position="774"/>
    </location>
</feature>
<dbReference type="GO" id="GO:0016020">
    <property type="term" value="C:membrane"/>
    <property type="evidence" value="ECO:0007669"/>
    <property type="project" value="UniProtKB-SubCell"/>
</dbReference>
<dbReference type="SUPFAM" id="SSF49265">
    <property type="entry name" value="Fibronectin type III"/>
    <property type="match status" value="1"/>
</dbReference>
<dbReference type="PROSITE" id="PS51534">
    <property type="entry name" value="SEFIR"/>
    <property type="match status" value="1"/>
</dbReference>
<keyword evidence="2" id="KW-0812">Transmembrane</keyword>
<proteinExistence type="predicted"/>
<keyword evidence="4" id="KW-1133">Transmembrane helix</keyword>
<comment type="caution">
    <text evidence="12">The sequence shown here is derived from an EMBL/GenBank/DDBJ whole genome shotgun (WGS) entry which is preliminary data.</text>
</comment>
<feature type="region of interest" description="Disordered" evidence="9">
    <location>
        <begin position="433"/>
        <end position="453"/>
    </location>
</feature>
<evidence type="ECO:0000256" key="3">
    <source>
        <dbReference type="ARBA" id="ARBA00022729"/>
    </source>
</evidence>
<gene>
    <name evidence="12" type="ORF">OYC64_010308</name>
</gene>
<dbReference type="PANTHER" id="PTHR15583">
    <property type="entry name" value="INTERLEUKIN-17 RECEPTOR"/>
    <property type="match status" value="1"/>
</dbReference>
<evidence type="ECO:0000256" key="1">
    <source>
        <dbReference type="ARBA" id="ARBA00004479"/>
    </source>
</evidence>